<dbReference type="Gene3D" id="3.40.50.1820">
    <property type="entry name" value="alpha/beta hydrolase"/>
    <property type="match status" value="1"/>
</dbReference>
<dbReference type="PANTHER" id="PTHR11614">
    <property type="entry name" value="PHOSPHOLIPASE-RELATED"/>
    <property type="match status" value="1"/>
</dbReference>
<dbReference type="InParanoid" id="A0A1D6MTI2"/>
<dbReference type="GO" id="GO:0016787">
    <property type="term" value="F:hydrolase activity"/>
    <property type="evidence" value="ECO:0007669"/>
    <property type="project" value="UniProtKB-KW"/>
</dbReference>
<dbReference type="InterPro" id="IPR022742">
    <property type="entry name" value="Hydrolase_4"/>
</dbReference>
<dbReference type="InterPro" id="IPR051044">
    <property type="entry name" value="MAG_DAG_Lipase"/>
</dbReference>
<dbReference type="SMR" id="A0A1D6MTI2"/>
<evidence type="ECO:0000313" key="2">
    <source>
        <dbReference type="EMBL" id="ONM32197.1"/>
    </source>
</evidence>
<proteinExistence type="predicted"/>
<dbReference type="SUPFAM" id="SSF53474">
    <property type="entry name" value="alpha/beta-Hydrolases"/>
    <property type="match status" value="1"/>
</dbReference>
<reference evidence="2" key="1">
    <citation type="submission" date="2015-12" db="EMBL/GenBank/DDBJ databases">
        <title>Update maize B73 reference genome by single molecule sequencing technologies.</title>
        <authorList>
            <consortium name="Maize Genome Sequencing Project"/>
            <person name="Ware D."/>
        </authorList>
    </citation>
    <scope>NUCLEOTIDE SEQUENCE [LARGE SCALE GENOMIC DNA]</scope>
    <source>
        <tissue evidence="2">Seedling</tissue>
    </source>
</reference>
<organism evidence="2">
    <name type="scientific">Zea mays</name>
    <name type="common">Maize</name>
    <dbReference type="NCBI Taxonomy" id="4577"/>
    <lineage>
        <taxon>Eukaryota</taxon>
        <taxon>Viridiplantae</taxon>
        <taxon>Streptophyta</taxon>
        <taxon>Embryophyta</taxon>
        <taxon>Tracheophyta</taxon>
        <taxon>Spermatophyta</taxon>
        <taxon>Magnoliopsida</taxon>
        <taxon>Liliopsida</taxon>
        <taxon>Poales</taxon>
        <taxon>Poaceae</taxon>
        <taxon>PACMAD clade</taxon>
        <taxon>Panicoideae</taxon>
        <taxon>Andropogonodae</taxon>
        <taxon>Andropogoneae</taxon>
        <taxon>Tripsacinae</taxon>
        <taxon>Zea</taxon>
    </lineage>
</organism>
<dbReference type="EMBL" id="CM007649">
    <property type="protein sequence ID" value="ONM32197.1"/>
    <property type="molecule type" value="Genomic_DNA"/>
</dbReference>
<gene>
    <name evidence="2" type="ORF">ZEAMMB73_Zm00001d040913</name>
</gene>
<evidence type="ECO:0000259" key="1">
    <source>
        <dbReference type="Pfam" id="PF12146"/>
    </source>
</evidence>
<dbReference type="STRING" id="4577.A0A1D6MTI2"/>
<dbReference type="InterPro" id="IPR029058">
    <property type="entry name" value="AB_hydrolase_fold"/>
</dbReference>
<protein>
    <submittedName>
        <fullName evidence="2">Alpha/beta-Hydrolases superfamily protein</fullName>
    </submittedName>
</protein>
<dbReference type="AlphaFoldDB" id="A0A1D6MTI2"/>
<dbReference type="Pfam" id="PF12146">
    <property type="entry name" value="Hydrolase_4"/>
    <property type="match status" value="1"/>
</dbReference>
<accession>A0A1D6MTI2</accession>
<keyword evidence="2" id="KW-0378">Hydrolase</keyword>
<sequence>MLPAPPPLHRDNAVLTSYVALTPRDCRRLLPAIAALHHQGHDFTEGLQGHLLDINLVLNDCDATFAPFYVDYPPTLPCFLYGESLGGAIALLLHLRNRDLWWYGAMLNDTMCGHVAFTWGNIPESFFKVDWKRALVLASSRRTMAPPRATTVLERLRVCYELQHRFEEVQLSFLGMHDV</sequence>
<name>A0A1D6MTI2_MAIZE</name>
<feature type="domain" description="Serine aminopeptidase S33" evidence="1">
    <location>
        <begin position="33"/>
        <end position="112"/>
    </location>
</feature>